<dbReference type="Proteomes" id="UP001501508">
    <property type="component" value="Unassembled WGS sequence"/>
</dbReference>
<dbReference type="InterPro" id="IPR000792">
    <property type="entry name" value="Tscrpt_reg_LuxR_C"/>
</dbReference>
<evidence type="ECO:0000313" key="7">
    <source>
        <dbReference type="Proteomes" id="UP001501508"/>
    </source>
</evidence>
<dbReference type="Gene3D" id="1.10.1740.10">
    <property type="match status" value="1"/>
</dbReference>
<keyword evidence="4" id="KW-0804">Transcription</keyword>
<organism evidence="6 7">
    <name type="scientific">Ravibacter arvi</name>
    <dbReference type="NCBI Taxonomy" id="2051041"/>
    <lineage>
        <taxon>Bacteria</taxon>
        <taxon>Pseudomonadati</taxon>
        <taxon>Bacteroidota</taxon>
        <taxon>Cytophagia</taxon>
        <taxon>Cytophagales</taxon>
        <taxon>Spirosomataceae</taxon>
        <taxon>Ravibacter</taxon>
    </lineage>
</organism>
<accession>A0ABP8M5I9</accession>
<evidence type="ECO:0000256" key="1">
    <source>
        <dbReference type="ARBA" id="ARBA00010641"/>
    </source>
</evidence>
<dbReference type="NCBIfam" id="TIGR02937">
    <property type="entry name" value="sigma70-ECF"/>
    <property type="match status" value="1"/>
</dbReference>
<dbReference type="InterPro" id="IPR007627">
    <property type="entry name" value="RNA_pol_sigma70_r2"/>
</dbReference>
<evidence type="ECO:0000256" key="3">
    <source>
        <dbReference type="ARBA" id="ARBA00023082"/>
    </source>
</evidence>
<evidence type="ECO:0000256" key="4">
    <source>
        <dbReference type="ARBA" id="ARBA00023163"/>
    </source>
</evidence>
<name>A0ABP8M5I9_9BACT</name>
<dbReference type="CDD" id="cd06171">
    <property type="entry name" value="Sigma70_r4"/>
    <property type="match status" value="1"/>
</dbReference>
<evidence type="ECO:0000256" key="2">
    <source>
        <dbReference type="ARBA" id="ARBA00023015"/>
    </source>
</evidence>
<dbReference type="PANTHER" id="PTHR43133:SF46">
    <property type="entry name" value="RNA POLYMERASE SIGMA-70 FACTOR ECF SUBFAMILY"/>
    <property type="match status" value="1"/>
</dbReference>
<evidence type="ECO:0000259" key="5">
    <source>
        <dbReference type="SMART" id="SM00421"/>
    </source>
</evidence>
<dbReference type="PANTHER" id="PTHR43133">
    <property type="entry name" value="RNA POLYMERASE ECF-TYPE SIGMA FACTO"/>
    <property type="match status" value="1"/>
</dbReference>
<dbReference type="InterPro" id="IPR013249">
    <property type="entry name" value="RNA_pol_sigma70_r4_t2"/>
</dbReference>
<dbReference type="InterPro" id="IPR013325">
    <property type="entry name" value="RNA_pol_sigma_r2"/>
</dbReference>
<dbReference type="Gene3D" id="1.10.10.10">
    <property type="entry name" value="Winged helix-like DNA-binding domain superfamily/Winged helix DNA-binding domain"/>
    <property type="match status" value="1"/>
</dbReference>
<dbReference type="InterPro" id="IPR013324">
    <property type="entry name" value="RNA_pol_sigma_r3/r4-like"/>
</dbReference>
<sequence length="220" mass="25797">MQITNPEASNPTVLNLRAPYKHTADEALWALYRESDENAFAELFQRYYGMLAHYGMKFTADQQLAEDVVQELMIRLWSKRSVVNPTESVKYYLLKSFRHLLFRRLRQTKIFCEKTDEMDNLMDQVSAEDFLIQNESDLLLRQKVANLMQHLTPRQQEILYLRFYQNLSTPEIAVLLDINAQSVSNIIQRAFTKLRTKATTLLLDIGITAVLWVLSFNWPD</sequence>
<dbReference type="Pfam" id="PF04542">
    <property type="entry name" value="Sigma70_r2"/>
    <property type="match status" value="1"/>
</dbReference>
<keyword evidence="3" id="KW-0731">Sigma factor</keyword>
<proteinExistence type="inferred from homology"/>
<evidence type="ECO:0000313" key="6">
    <source>
        <dbReference type="EMBL" id="GAA4444897.1"/>
    </source>
</evidence>
<reference evidence="7" key="1">
    <citation type="journal article" date="2019" name="Int. J. Syst. Evol. Microbiol.">
        <title>The Global Catalogue of Microorganisms (GCM) 10K type strain sequencing project: providing services to taxonomists for standard genome sequencing and annotation.</title>
        <authorList>
            <consortium name="The Broad Institute Genomics Platform"/>
            <consortium name="The Broad Institute Genome Sequencing Center for Infectious Disease"/>
            <person name="Wu L."/>
            <person name="Ma J."/>
        </authorList>
    </citation>
    <scope>NUCLEOTIDE SEQUENCE [LARGE SCALE GENOMIC DNA]</scope>
    <source>
        <strain evidence="7">JCM 31920</strain>
    </source>
</reference>
<protein>
    <recommendedName>
        <fullName evidence="5">HTH luxR-type domain-containing protein</fullName>
    </recommendedName>
</protein>
<dbReference type="InterPro" id="IPR014284">
    <property type="entry name" value="RNA_pol_sigma-70_dom"/>
</dbReference>
<comment type="similarity">
    <text evidence="1">Belongs to the sigma-70 factor family. ECF subfamily.</text>
</comment>
<dbReference type="InterPro" id="IPR039425">
    <property type="entry name" value="RNA_pol_sigma-70-like"/>
</dbReference>
<dbReference type="EMBL" id="BAABEY010000033">
    <property type="protein sequence ID" value="GAA4444897.1"/>
    <property type="molecule type" value="Genomic_DNA"/>
</dbReference>
<keyword evidence="7" id="KW-1185">Reference proteome</keyword>
<dbReference type="SUPFAM" id="SSF88659">
    <property type="entry name" value="Sigma3 and sigma4 domains of RNA polymerase sigma factors"/>
    <property type="match status" value="1"/>
</dbReference>
<dbReference type="Pfam" id="PF08281">
    <property type="entry name" value="Sigma70_r4_2"/>
    <property type="match status" value="1"/>
</dbReference>
<dbReference type="InterPro" id="IPR036388">
    <property type="entry name" value="WH-like_DNA-bd_sf"/>
</dbReference>
<gene>
    <name evidence="6" type="ORF">GCM10023091_35720</name>
</gene>
<dbReference type="SMART" id="SM00421">
    <property type="entry name" value="HTH_LUXR"/>
    <property type="match status" value="1"/>
</dbReference>
<keyword evidence="2" id="KW-0805">Transcription regulation</keyword>
<feature type="domain" description="HTH luxR-type" evidence="5">
    <location>
        <begin position="148"/>
        <end position="206"/>
    </location>
</feature>
<dbReference type="SUPFAM" id="SSF88946">
    <property type="entry name" value="Sigma2 domain of RNA polymerase sigma factors"/>
    <property type="match status" value="1"/>
</dbReference>
<comment type="caution">
    <text evidence="6">The sequence shown here is derived from an EMBL/GenBank/DDBJ whole genome shotgun (WGS) entry which is preliminary data.</text>
</comment>